<keyword evidence="10" id="KW-1185">Reference proteome</keyword>
<dbReference type="SMART" id="SM00389">
    <property type="entry name" value="HOX"/>
    <property type="match status" value="1"/>
</dbReference>
<dbReference type="PANTHER" id="PTHR24329">
    <property type="entry name" value="HOMEOBOX PROTEIN ARISTALESS"/>
    <property type="match status" value="1"/>
</dbReference>
<evidence type="ECO:0000256" key="1">
    <source>
        <dbReference type="ARBA" id="ARBA00004123"/>
    </source>
</evidence>
<feature type="region of interest" description="Disordered" evidence="7">
    <location>
        <begin position="143"/>
        <end position="167"/>
    </location>
</feature>
<dbReference type="AlphaFoldDB" id="A0A7M7GMZ0"/>
<sequence>MFPDFEDDRQGSPSAEFFGDVMKHDRSSTGRLPNYHPPDSTSSHAYTAPPPTHHHHQYDDTAADHVTFSHPVGGATDEENGMNALRHRRRRSRTIYTRLQLESLEQVFRTNKYPDINSREALADAVDLTEARVQVWFQNRRARERRLERSGKSSPEGRHSPIYQQQATGFKIPHDRQYFYGVVGDDAARLKTKTDGKQIFKQEINDSSSVKTSKISSLMSIEFLSKSSRDEESAARTKPSLHKHYYQQQLSSYPTSASLQAQSALHAHVKDTSASGNGQATRHHSPSLPSDDADVGRDYQQLTSYPYYPNTEASLKYAFYLGMPLVSFQPMGCKDEQLQK</sequence>
<protein>
    <recommendedName>
        <fullName evidence="8">Homeobox domain-containing protein</fullName>
    </recommendedName>
</protein>
<reference evidence="9" key="2">
    <citation type="submission" date="2021-01" db="UniProtKB">
        <authorList>
            <consortium name="EnsemblMetazoa"/>
        </authorList>
    </citation>
    <scope>IDENTIFICATION</scope>
</reference>
<evidence type="ECO:0000256" key="3">
    <source>
        <dbReference type="ARBA" id="ARBA00023155"/>
    </source>
</evidence>
<evidence type="ECO:0000313" key="10">
    <source>
        <dbReference type="Proteomes" id="UP000007110"/>
    </source>
</evidence>
<keyword evidence="3 5" id="KW-0371">Homeobox</keyword>
<dbReference type="GO" id="GO:0000977">
    <property type="term" value="F:RNA polymerase II transcription regulatory region sequence-specific DNA binding"/>
    <property type="evidence" value="ECO:0000318"/>
    <property type="project" value="GO_Central"/>
</dbReference>
<dbReference type="InterPro" id="IPR001356">
    <property type="entry name" value="HD"/>
</dbReference>
<evidence type="ECO:0000313" key="9">
    <source>
        <dbReference type="EnsemblMetazoa" id="XP_003730812"/>
    </source>
</evidence>
<dbReference type="InterPro" id="IPR050649">
    <property type="entry name" value="Paired_Homeobox_TFs"/>
</dbReference>
<proteinExistence type="predicted"/>
<dbReference type="EnsemblMetazoa" id="XM_003730764">
    <property type="protein sequence ID" value="XP_003730812"/>
    <property type="gene ID" value="LOC100890511"/>
</dbReference>
<feature type="region of interest" description="Disordered" evidence="7">
    <location>
        <begin position="1"/>
        <end position="88"/>
    </location>
</feature>
<feature type="compositionally biased region" description="Basic and acidic residues" evidence="7">
    <location>
        <begin position="145"/>
        <end position="159"/>
    </location>
</feature>
<dbReference type="GO" id="GO:0048666">
    <property type="term" value="P:neuron development"/>
    <property type="evidence" value="ECO:0000318"/>
    <property type="project" value="GO_Central"/>
</dbReference>
<feature type="domain" description="Homeobox" evidence="8">
    <location>
        <begin position="87"/>
        <end position="147"/>
    </location>
</feature>
<dbReference type="Gene3D" id="1.10.10.60">
    <property type="entry name" value="Homeodomain-like"/>
    <property type="match status" value="1"/>
</dbReference>
<dbReference type="CDD" id="cd00086">
    <property type="entry name" value="homeodomain"/>
    <property type="match status" value="1"/>
</dbReference>
<dbReference type="PROSITE" id="PS00027">
    <property type="entry name" value="HOMEOBOX_1"/>
    <property type="match status" value="1"/>
</dbReference>
<dbReference type="KEGG" id="spu:100890511"/>
<keyword evidence="4 5" id="KW-0539">Nucleus</keyword>
<reference evidence="10" key="1">
    <citation type="submission" date="2015-02" db="EMBL/GenBank/DDBJ databases">
        <title>Genome sequencing for Strongylocentrotus purpuratus.</title>
        <authorList>
            <person name="Murali S."/>
            <person name="Liu Y."/>
            <person name="Vee V."/>
            <person name="English A."/>
            <person name="Wang M."/>
            <person name="Skinner E."/>
            <person name="Han Y."/>
            <person name="Muzny D.M."/>
            <person name="Worley K.C."/>
            <person name="Gibbs R.A."/>
        </authorList>
    </citation>
    <scope>NUCLEOTIDE SEQUENCE</scope>
</reference>
<dbReference type="InterPro" id="IPR009057">
    <property type="entry name" value="Homeodomain-like_sf"/>
</dbReference>
<accession>A0A7M7GMZ0</accession>
<dbReference type="GO" id="GO:0006357">
    <property type="term" value="P:regulation of transcription by RNA polymerase II"/>
    <property type="evidence" value="ECO:0000318"/>
    <property type="project" value="GO_Central"/>
</dbReference>
<dbReference type="OrthoDB" id="6159439at2759"/>
<feature type="DNA-binding region" description="Homeobox" evidence="5">
    <location>
        <begin position="89"/>
        <end position="148"/>
    </location>
</feature>
<keyword evidence="2 5" id="KW-0238">DNA-binding</keyword>
<dbReference type="Pfam" id="PF00046">
    <property type="entry name" value="Homeodomain"/>
    <property type="match status" value="1"/>
</dbReference>
<dbReference type="InterPro" id="IPR017970">
    <property type="entry name" value="Homeobox_CS"/>
</dbReference>
<dbReference type="OMA" id="NYHPPDS"/>
<dbReference type="InParanoid" id="A0A7M7GMZ0"/>
<dbReference type="RefSeq" id="XP_003730812.1">
    <property type="nucleotide sequence ID" value="XM_003730764.3"/>
</dbReference>
<dbReference type="GO" id="GO:0000981">
    <property type="term" value="F:DNA-binding transcription factor activity, RNA polymerase II-specific"/>
    <property type="evidence" value="ECO:0000318"/>
    <property type="project" value="GO_Central"/>
</dbReference>
<dbReference type="GeneID" id="100890511"/>
<evidence type="ECO:0000256" key="6">
    <source>
        <dbReference type="RuleBase" id="RU000682"/>
    </source>
</evidence>
<dbReference type="PROSITE" id="PS50071">
    <property type="entry name" value="HOMEOBOX_2"/>
    <property type="match status" value="1"/>
</dbReference>
<evidence type="ECO:0000256" key="7">
    <source>
        <dbReference type="SAM" id="MobiDB-lite"/>
    </source>
</evidence>
<evidence type="ECO:0000256" key="5">
    <source>
        <dbReference type="PROSITE-ProRule" id="PRU00108"/>
    </source>
</evidence>
<feature type="region of interest" description="Disordered" evidence="7">
    <location>
        <begin position="261"/>
        <end position="296"/>
    </location>
</feature>
<comment type="subcellular location">
    <subcellularLocation>
        <location evidence="1 5 6">Nucleus</location>
    </subcellularLocation>
</comment>
<dbReference type="Proteomes" id="UP000007110">
    <property type="component" value="Unassembled WGS sequence"/>
</dbReference>
<dbReference type="GO" id="GO:0005634">
    <property type="term" value="C:nucleus"/>
    <property type="evidence" value="ECO:0000318"/>
    <property type="project" value="GO_Central"/>
</dbReference>
<dbReference type="PANTHER" id="PTHR24329:SF543">
    <property type="entry name" value="FI01017P-RELATED"/>
    <property type="match status" value="1"/>
</dbReference>
<organism evidence="9 10">
    <name type="scientific">Strongylocentrotus purpuratus</name>
    <name type="common">Purple sea urchin</name>
    <dbReference type="NCBI Taxonomy" id="7668"/>
    <lineage>
        <taxon>Eukaryota</taxon>
        <taxon>Metazoa</taxon>
        <taxon>Echinodermata</taxon>
        <taxon>Eleutherozoa</taxon>
        <taxon>Echinozoa</taxon>
        <taxon>Echinoidea</taxon>
        <taxon>Euechinoidea</taxon>
        <taxon>Echinacea</taxon>
        <taxon>Camarodonta</taxon>
        <taxon>Echinidea</taxon>
        <taxon>Strongylocentrotidae</taxon>
        <taxon>Strongylocentrotus</taxon>
    </lineage>
</organism>
<evidence type="ECO:0000259" key="8">
    <source>
        <dbReference type="PROSITE" id="PS50071"/>
    </source>
</evidence>
<dbReference type="SUPFAM" id="SSF46689">
    <property type="entry name" value="Homeodomain-like"/>
    <property type="match status" value="1"/>
</dbReference>
<evidence type="ECO:0000256" key="4">
    <source>
        <dbReference type="ARBA" id="ARBA00023242"/>
    </source>
</evidence>
<evidence type="ECO:0000256" key="2">
    <source>
        <dbReference type="ARBA" id="ARBA00023125"/>
    </source>
</evidence>
<name>A0A7M7GMZ0_STRPU</name>